<proteinExistence type="inferred from homology"/>
<feature type="transmembrane region" description="Helical" evidence="9">
    <location>
        <begin position="51"/>
        <end position="70"/>
    </location>
</feature>
<dbReference type="PANTHER" id="PTHR35011">
    <property type="entry name" value="2,3-DIKETO-L-GULONATE TRAP TRANSPORTER SMALL PERMEASE PROTEIN YIAM"/>
    <property type="match status" value="1"/>
</dbReference>
<feature type="transmembrane region" description="Helical" evidence="9">
    <location>
        <begin position="15"/>
        <end position="36"/>
    </location>
</feature>
<dbReference type="Proteomes" id="UP000536179">
    <property type="component" value="Unassembled WGS sequence"/>
</dbReference>
<dbReference type="GO" id="GO:0022857">
    <property type="term" value="F:transmembrane transporter activity"/>
    <property type="evidence" value="ECO:0007669"/>
    <property type="project" value="TreeGrafter"/>
</dbReference>
<dbReference type="RefSeq" id="WP_184304446.1">
    <property type="nucleotide sequence ID" value="NZ_JACHXU010000005.1"/>
</dbReference>
<keyword evidence="3" id="KW-1003">Cell membrane</keyword>
<dbReference type="InterPro" id="IPR007387">
    <property type="entry name" value="TRAP_DctQ"/>
</dbReference>
<comment type="similarity">
    <text evidence="8">Belongs to the TRAP transporter small permease family.</text>
</comment>
<name>A0A7W5H4B2_9BACT</name>
<dbReference type="InterPro" id="IPR055348">
    <property type="entry name" value="DctQ"/>
</dbReference>
<evidence type="ECO:0000256" key="5">
    <source>
        <dbReference type="ARBA" id="ARBA00022692"/>
    </source>
</evidence>
<evidence type="ECO:0000256" key="1">
    <source>
        <dbReference type="ARBA" id="ARBA00004429"/>
    </source>
</evidence>
<evidence type="ECO:0000256" key="4">
    <source>
        <dbReference type="ARBA" id="ARBA00022519"/>
    </source>
</evidence>
<comment type="caution">
    <text evidence="11">The sequence shown here is derived from an EMBL/GenBank/DDBJ whole genome shotgun (WGS) entry which is preliminary data.</text>
</comment>
<sequence length="175" mass="19342">MLTIVSKIKQWTTQALEVALILAVAILVLDVVWGVITRYAMGQQANWTEELARFLLIWVSLLGGAVAFGTKGHLGVDYFVSKLHHDARKGMATISHFIVLFFAGGIFLYGGGRVVMDTLAMEQSTPALGWEMGHVYLALPISGIFMVLYTIENLIETLYTPAANLHESDSPEEWN</sequence>
<keyword evidence="2" id="KW-0813">Transport</keyword>
<evidence type="ECO:0000313" key="12">
    <source>
        <dbReference type="Proteomes" id="UP000536179"/>
    </source>
</evidence>
<evidence type="ECO:0000256" key="2">
    <source>
        <dbReference type="ARBA" id="ARBA00022448"/>
    </source>
</evidence>
<keyword evidence="7 9" id="KW-0472">Membrane</keyword>
<evidence type="ECO:0000313" key="11">
    <source>
        <dbReference type="EMBL" id="MBB3206182.1"/>
    </source>
</evidence>
<reference evidence="11 12" key="1">
    <citation type="submission" date="2020-08" db="EMBL/GenBank/DDBJ databases">
        <title>Genomic Encyclopedia of Type Strains, Phase III (KMG-III): the genomes of soil and plant-associated and newly described type strains.</title>
        <authorList>
            <person name="Whitman W."/>
        </authorList>
    </citation>
    <scope>NUCLEOTIDE SEQUENCE [LARGE SCALE GENOMIC DNA]</scope>
    <source>
        <strain evidence="11 12">CECT 8075</strain>
    </source>
</reference>
<evidence type="ECO:0000256" key="6">
    <source>
        <dbReference type="ARBA" id="ARBA00022989"/>
    </source>
</evidence>
<dbReference type="EMBL" id="JACHXU010000005">
    <property type="protein sequence ID" value="MBB3206182.1"/>
    <property type="molecule type" value="Genomic_DNA"/>
</dbReference>
<feature type="transmembrane region" description="Helical" evidence="9">
    <location>
        <begin position="91"/>
        <end position="112"/>
    </location>
</feature>
<dbReference type="GO" id="GO:0005886">
    <property type="term" value="C:plasma membrane"/>
    <property type="evidence" value="ECO:0007669"/>
    <property type="project" value="UniProtKB-SubCell"/>
</dbReference>
<evidence type="ECO:0000259" key="10">
    <source>
        <dbReference type="Pfam" id="PF04290"/>
    </source>
</evidence>
<dbReference type="AlphaFoldDB" id="A0A7W5H4B2"/>
<organism evidence="11 12">
    <name type="scientific">Aporhodopirellula rubra</name>
    <dbReference type="NCBI Taxonomy" id="980271"/>
    <lineage>
        <taxon>Bacteria</taxon>
        <taxon>Pseudomonadati</taxon>
        <taxon>Planctomycetota</taxon>
        <taxon>Planctomycetia</taxon>
        <taxon>Pirellulales</taxon>
        <taxon>Pirellulaceae</taxon>
        <taxon>Aporhodopirellula</taxon>
    </lineage>
</organism>
<evidence type="ECO:0000256" key="9">
    <source>
        <dbReference type="SAM" id="Phobius"/>
    </source>
</evidence>
<evidence type="ECO:0000256" key="7">
    <source>
        <dbReference type="ARBA" id="ARBA00023136"/>
    </source>
</evidence>
<feature type="domain" description="Tripartite ATP-independent periplasmic transporters DctQ component" evidence="10">
    <location>
        <begin position="28"/>
        <end position="158"/>
    </location>
</feature>
<evidence type="ECO:0000256" key="8">
    <source>
        <dbReference type="ARBA" id="ARBA00038436"/>
    </source>
</evidence>
<feature type="transmembrane region" description="Helical" evidence="9">
    <location>
        <begin position="132"/>
        <end position="151"/>
    </location>
</feature>
<accession>A0A7W5H4B2</accession>
<keyword evidence="6 9" id="KW-1133">Transmembrane helix</keyword>
<dbReference type="GO" id="GO:0015740">
    <property type="term" value="P:C4-dicarboxylate transport"/>
    <property type="evidence" value="ECO:0007669"/>
    <property type="project" value="TreeGrafter"/>
</dbReference>
<evidence type="ECO:0000256" key="3">
    <source>
        <dbReference type="ARBA" id="ARBA00022475"/>
    </source>
</evidence>
<dbReference type="PANTHER" id="PTHR35011:SF2">
    <property type="entry name" value="2,3-DIKETO-L-GULONATE TRAP TRANSPORTER SMALL PERMEASE PROTEIN YIAM"/>
    <property type="match status" value="1"/>
</dbReference>
<comment type="subcellular location">
    <subcellularLocation>
        <location evidence="1">Cell inner membrane</location>
        <topology evidence="1">Multi-pass membrane protein</topology>
    </subcellularLocation>
</comment>
<keyword evidence="5 9" id="KW-0812">Transmembrane</keyword>
<dbReference type="Pfam" id="PF04290">
    <property type="entry name" value="DctQ"/>
    <property type="match status" value="1"/>
</dbReference>
<gene>
    <name evidence="11" type="ORF">FHS27_001990</name>
</gene>
<keyword evidence="4" id="KW-0997">Cell inner membrane</keyword>
<protein>
    <submittedName>
        <fullName evidence="11">TRAP-type C4-dicarboxylate transport system permease small subunit</fullName>
    </submittedName>
</protein>
<keyword evidence="12" id="KW-1185">Reference proteome</keyword>